<feature type="region of interest" description="Disordered" evidence="2">
    <location>
        <begin position="28"/>
        <end position="122"/>
    </location>
</feature>
<proteinExistence type="predicted"/>
<feature type="compositionally biased region" description="Basic and acidic residues" evidence="2">
    <location>
        <begin position="42"/>
        <end position="52"/>
    </location>
</feature>
<sequence>MDNVEQVAQTEDMFIDTENFDFTQLDDIVSDSNELGYNTKQTGKDLMSKEEISDLESEGEEEVDDLPDYEDDDGEEDTDDLPPEDEDDDEDEENTEPDEDEQEEGETEEQTDEEVDYENYELTLPTGETVVLSELVSGYKDRKALEEERAQFEQVREEFTAKSADITSKLELSILEADKVIEDYKDFDWEDYRKNDPVGYVENREFLDRYIKRREEIVNEYNETKKAEEERAAAEFQAKAKEANTILARDIPGWNNELYQQLMMYAVENGAEASDIANTVDPMVFKLLHKAMQFDKGKSVVKAKVRKLGAPKKVVKAEGKTTTAVKPGKTALIKRLDSADVSERDISNAFSFLED</sequence>
<evidence type="ECO:0000256" key="1">
    <source>
        <dbReference type="SAM" id="Coils"/>
    </source>
</evidence>
<dbReference type="KEGG" id="vg:77948544"/>
<evidence type="ECO:0000313" key="3">
    <source>
        <dbReference type="EMBL" id="QOC54792.1"/>
    </source>
</evidence>
<dbReference type="RefSeq" id="YP_010672269.1">
    <property type="nucleotide sequence ID" value="NC_070976.1"/>
</dbReference>
<keyword evidence="1" id="KW-0175">Coiled coil</keyword>
<name>A0A7L7SRY9_9CAUD</name>
<reference evidence="3 4" key="1">
    <citation type="submission" date="2020-07" db="EMBL/GenBank/DDBJ databases">
        <title>Bacteriophages application to control Proteus mirabilis infection.</title>
        <authorList>
            <person name="Connerton I.F."/>
        </authorList>
    </citation>
    <scope>NUCLEOTIDE SEQUENCE [LARGE SCALE GENOMIC DNA]</scope>
</reference>
<accession>A0A7L7SRY9</accession>
<feature type="coiled-coil region" evidence="1">
    <location>
        <begin position="207"/>
        <end position="246"/>
    </location>
</feature>
<dbReference type="GeneID" id="77948544"/>
<organism evidence="3 4">
    <name type="scientific">Proteus phage 3H10_20</name>
    <dbReference type="NCBI Taxonomy" id="2772448"/>
    <lineage>
        <taxon>Viruses</taxon>
        <taxon>Duplodnaviria</taxon>
        <taxon>Heunggongvirae</taxon>
        <taxon>Uroviricota</taxon>
        <taxon>Caudoviricetes</taxon>
        <taxon>Grimontviridae</taxon>
        <taxon>Privateervirus</taxon>
        <taxon>Privateervirus 3H1020</taxon>
    </lineage>
</organism>
<keyword evidence="4" id="KW-1185">Reference proteome</keyword>
<dbReference type="Proteomes" id="UP000524862">
    <property type="component" value="Segment"/>
</dbReference>
<dbReference type="EMBL" id="MT740244">
    <property type="protein sequence ID" value="QOC54792.1"/>
    <property type="molecule type" value="Genomic_DNA"/>
</dbReference>
<evidence type="ECO:0000256" key="2">
    <source>
        <dbReference type="SAM" id="MobiDB-lite"/>
    </source>
</evidence>
<feature type="compositionally biased region" description="Acidic residues" evidence="2">
    <location>
        <begin position="53"/>
        <end position="119"/>
    </location>
</feature>
<evidence type="ECO:0008006" key="5">
    <source>
        <dbReference type="Google" id="ProtNLM"/>
    </source>
</evidence>
<feature type="compositionally biased region" description="Polar residues" evidence="2">
    <location>
        <begin position="30"/>
        <end position="41"/>
    </location>
</feature>
<protein>
    <recommendedName>
        <fullName evidence="5">Scaffolding protein</fullName>
    </recommendedName>
</protein>
<evidence type="ECO:0000313" key="4">
    <source>
        <dbReference type="Proteomes" id="UP000524862"/>
    </source>
</evidence>